<feature type="compositionally biased region" description="Basic and acidic residues" evidence="1">
    <location>
        <begin position="135"/>
        <end position="147"/>
    </location>
</feature>
<dbReference type="PANTHER" id="PTHR33803:SF3">
    <property type="entry name" value="BLL1974 PROTEIN"/>
    <property type="match status" value="1"/>
</dbReference>
<dbReference type="Proteomes" id="UP001154322">
    <property type="component" value="Unassembled WGS sequence"/>
</dbReference>
<dbReference type="InterPro" id="IPR008490">
    <property type="entry name" value="Transposase_InsH_N"/>
</dbReference>
<evidence type="ECO:0000259" key="3">
    <source>
        <dbReference type="Pfam" id="PF13586"/>
    </source>
</evidence>
<evidence type="ECO:0000259" key="2">
    <source>
        <dbReference type="Pfam" id="PF05598"/>
    </source>
</evidence>
<gene>
    <name evidence="4" type="ORF">WJ0W_004959</name>
</gene>
<organism evidence="4 5">
    <name type="scientific">Paenibacillus melissococcoides</name>
    <dbReference type="NCBI Taxonomy" id="2912268"/>
    <lineage>
        <taxon>Bacteria</taxon>
        <taxon>Bacillati</taxon>
        <taxon>Bacillota</taxon>
        <taxon>Bacilli</taxon>
        <taxon>Bacillales</taxon>
        <taxon>Paenibacillaceae</taxon>
        <taxon>Paenibacillus</taxon>
    </lineage>
</organism>
<evidence type="ECO:0000256" key="1">
    <source>
        <dbReference type="SAM" id="MobiDB-lite"/>
    </source>
</evidence>
<dbReference type="NCBIfam" id="NF033578">
    <property type="entry name" value="transpos_IS5_1"/>
    <property type="match status" value="1"/>
</dbReference>
<evidence type="ECO:0000313" key="5">
    <source>
        <dbReference type="Proteomes" id="UP001154322"/>
    </source>
</evidence>
<feature type="region of interest" description="Disordered" evidence="1">
    <location>
        <begin position="405"/>
        <end position="428"/>
    </location>
</feature>
<accession>A0ABN8UB10</accession>
<feature type="compositionally biased region" description="Basic and acidic residues" evidence="1">
    <location>
        <begin position="410"/>
        <end position="421"/>
    </location>
</feature>
<feature type="region of interest" description="Disordered" evidence="1">
    <location>
        <begin position="135"/>
        <end position="174"/>
    </location>
</feature>
<feature type="domain" description="Transposase InsH N-terminal" evidence="2">
    <location>
        <begin position="22"/>
        <end position="117"/>
    </location>
</feature>
<reference evidence="4" key="1">
    <citation type="submission" date="2022-06" db="EMBL/GenBank/DDBJ databases">
        <authorList>
            <person name="Dietemann V."/>
            <person name="Ory F."/>
            <person name="Dainat B."/>
            <person name="Oberhansli S."/>
        </authorList>
    </citation>
    <scope>NUCLEOTIDE SEQUENCE</scope>
    <source>
        <strain evidence="4">Ena-SAMPLE-TAB-26-04-2022-14:26:32:270-5432</strain>
    </source>
</reference>
<sequence length="530" mass="61323">MYRRTESQLQLFEDFYLPFGGKLNKENRWVQLAAIIPWWRAEEFYAKSFKKSMRGQIPLSVRMALGALYIQERMQLDDRETVQQITENPYYQYFLGLPAFQDKPPFHHSLLTHFRKRLGADVIERINDWILEEDAERKKQEQNKSDPQDPPGSGHGSDGTSVNEDGKSKEKPCNKGTLMLDATCAPADISYPTDLKLLNEAREKLEAIIDVLHEPFVGKAKKPRTYRQTARKCYLEIAKKRRTGAKSIRKAVGKQLRYVSRNLGIIEMLAAKSSLNQLGSQQYRQLLVISELYRQQQEMYDKRTHSVEDRIVSLSQPHVRPIVRGKVNAPVEFGAKLAISLVDGYARMEKLSWDNFNESMTLKASVESFVQRYGCYPEAILADQIYRNRENLRYCKEHGIRLSGPNLGRPKKEAEPDRNQARQDASTRNAIEGKFGEGKRSYGLGRIRARLRETSETVIALQLLVMNLERKLRVLFLPIFRLLLNLCRQPLWPKRQYVQQALIRSTFISAPINMSSIYYFSIIGTLSHWV</sequence>
<dbReference type="InterPro" id="IPR047710">
    <property type="entry name" value="Transpos_IS5-like"/>
</dbReference>
<dbReference type="EMBL" id="CALYLO010000007">
    <property type="protein sequence ID" value="CAH8247703.1"/>
    <property type="molecule type" value="Genomic_DNA"/>
</dbReference>
<proteinExistence type="predicted"/>
<dbReference type="RefSeq" id="WP_261945058.1">
    <property type="nucleotide sequence ID" value="NZ_AP031286.1"/>
</dbReference>
<feature type="domain" description="Transposase DDE" evidence="3">
    <location>
        <begin position="381"/>
        <end position="469"/>
    </location>
</feature>
<evidence type="ECO:0000313" key="4">
    <source>
        <dbReference type="EMBL" id="CAH8247703.1"/>
    </source>
</evidence>
<dbReference type="Pfam" id="PF13586">
    <property type="entry name" value="DDE_Tnp_1_2"/>
    <property type="match status" value="1"/>
</dbReference>
<dbReference type="Pfam" id="PF05598">
    <property type="entry name" value="DUF772"/>
    <property type="match status" value="1"/>
</dbReference>
<dbReference type="InterPro" id="IPR025668">
    <property type="entry name" value="Tnp_DDE_dom"/>
</dbReference>
<feature type="compositionally biased region" description="Basic and acidic residues" evidence="1">
    <location>
        <begin position="164"/>
        <end position="173"/>
    </location>
</feature>
<name>A0ABN8UB10_9BACL</name>
<protein>
    <submittedName>
        <fullName evidence="4">IS5 family transposase</fullName>
    </submittedName>
</protein>
<comment type="caution">
    <text evidence="4">The sequence shown here is derived from an EMBL/GenBank/DDBJ whole genome shotgun (WGS) entry which is preliminary data.</text>
</comment>
<keyword evidence="5" id="KW-1185">Reference proteome</keyword>
<dbReference type="PANTHER" id="PTHR33803">
    <property type="entry name" value="IS1478 TRANSPOSASE"/>
    <property type="match status" value="1"/>
</dbReference>